<dbReference type="AlphaFoldDB" id="A0AA37LPC6"/>
<sequence length="86" mass="8817">MINLAGLRVVPVRAQEGDGAVFASLSVSRRPMLASEEPSMSGVQGSGACCRSPKALAAGFCGADETARRVADNAEAALRNVTIRAV</sequence>
<dbReference type="EMBL" id="BPPX01000004">
    <property type="protein sequence ID" value="GJC79348.1"/>
    <property type="molecule type" value="Genomic_DNA"/>
</dbReference>
<gene>
    <name evidence="1" type="ORF">ColLi_02186</name>
</gene>
<keyword evidence="2" id="KW-1185">Reference proteome</keyword>
<reference evidence="1 2" key="1">
    <citation type="submission" date="2021-07" db="EMBL/GenBank/DDBJ databases">
        <title>Genome data of Colletotrichum spaethianum.</title>
        <authorList>
            <person name="Utami Y.D."/>
            <person name="Hiruma K."/>
        </authorList>
    </citation>
    <scope>NUCLEOTIDE SEQUENCE [LARGE SCALE GENOMIC DNA]</scope>
    <source>
        <strain evidence="1 2">MAFF 242679</strain>
    </source>
</reference>
<accession>A0AA37LPC6</accession>
<name>A0AA37LPC6_9PEZI</name>
<dbReference type="Proteomes" id="UP001055172">
    <property type="component" value="Unassembled WGS sequence"/>
</dbReference>
<proteinExistence type="predicted"/>
<evidence type="ECO:0000313" key="2">
    <source>
        <dbReference type="Proteomes" id="UP001055172"/>
    </source>
</evidence>
<evidence type="ECO:0000313" key="1">
    <source>
        <dbReference type="EMBL" id="GJC79348.1"/>
    </source>
</evidence>
<organism evidence="1 2">
    <name type="scientific">Colletotrichum liriopes</name>
    <dbReference type="NCBI Taxonomy" id="708192"/>
    <lineage>
        <taxon>Eukaryota</taxon>
        <taxon>Fungi</taxon>
        <taxon>Dikarya</taxon>
        <taxon>Ascomycota</taxon>
        <taxon>Pezizomycotina</taxon>
        <taxon>Sordariomycetes</taxon>
        <taxon>Hypocreomycetidae</taxon>
        <taxon>Glomerellales</taxon>
        <taxon>Glomerellaceae</taxon>
        <taxon>Colletotrichum</taxon>
        <taxon>Colletotrichum spaethianum species complex</taxon>
    </lineage>
</organism>
<protein>
    <submittedName>
        <fullName evidence="1">Uncharacterized protein</fullName>
    </submittedName>
</protein>
<comment type="caution">
    <text evidence="1">The sequence shown here is derived from an EMBL/GenBank/DDBJ whole genome shotgun (WGS) entry which is preliminary data.</text>
</comment>